<evidence type="ECO:0008006" key="4">
    <source>
        <dbReference type="Google" id="ProtNLM"/>
    </source>
</evidence>
<feature type="signal peptide" evidence="1">
    <location>
        <begin position="1"/>
        <end position="20"/>
    </location>
</feature>
<protein>
    <recommendedName>
        <fullName evidence="4">Secreted protein</fullName>
    </recommendedName>
</protein>
<dbReference type="EMBL" id="RFFN01000007">
    <property type="protein sequence ID" value="RMH95039.1"/>
    <property type="molecule type" value="Genomic_DNA"/>
</dbReference>
<accession>A0ABX9UQL3</accession>
<evidence type="ECO:0000256" key="1">
    <source>
        <dbReference type="SAM" id="SignalP"/>
    </source>
</evidence>
<comment type="caution">
    <text evidence="2">The sequence shown here is derived from an EMBL/GenBank/DDBJ whole genome shotgun (WGS) entry which is preliminary data.</text>
</comment>
<dbReference type="Proteomes" id="UP000279228">
    <property type="component" value="Unassembled WGS sequence"/>
</dbReference>
<keyword evidence="1" id="KW-0732">Signal</keyword>
<dbReference type="RefSeq" id="WP_122099705.1">
    <property type="nucleotide sequence ID" value="NZ_JAMOHS010000016.1"/>
</dbReference>
<evidence type="ECO:0000313" key="3">
    <source>
        <dbReference type="Proteomes" id="UP000279228"/>
    </source>
</evidence>
<gene>
    <name evidence="2" type="ORF">EA798_16980</name>
</gene>
<keyword evidence="3" id="KW-1185">Reference proteome</keyword>
<sequence length="102" mass="11564">MRIKLELIILSMALAAPVTASDADMTLQNVLSEALEEAEMRHKLLISTLKERAIQENREDVVLYCADTIWAHHVSNDHPIPKPSMILQACDRLLSQHVYTDE</sequence>
<organism evidence="2 3">
    <name type="scientific">Pseudomonas songnenensis</name>
    <dbReference type="NCBI Taxonomy" id="1176259"/>
    <lineage>
        <taxon>Bacteria</taxon>
        <taxon>Pseudomonadati</taxon>
        <taxon>Pseudomonadota</taxon>
        <taxon>Gammaproteobacteria</taxon>
        <taxon>Pseudomonadales</taxon>
        <taxon>Pseudomonadaceae</taxon>
        <taxon>Pseudomonas</taxon>
    </lineage>
</organism>
<proteinExistence type="predicted"/>
<name>A0ABX9UQL3_9PSED</name>
<evidence type="ECO:0000313" key="2">
    <source>
        <dbReference type="EMBL" id="RMH95039.1"/>
    </source>
</evidence>
<reference evidence="2 3" key="1">
    <citation type="submission" date="2018-10" db="EMBL/GenBank/DDBJ databases">
        <title>Pseudomonas songnenensis NEAU-ST5-5(T) genome.</title>
        <authorList>
            <person name="Pengp J."/>
            <person name="Liu Z.-P."/>
        </authorList>
    </citation>
    <scope>NUCLEOTIDE SEQUENCE [LARGE SCALE GENOMIC DNA]</scope>
    <source>
        <strain evidence="2 3">NEAU-ST5-5</strain>
    </source>
</reference>
<feature type="chain" id="PRO_5045109209" description="Secreted protein" evidence="1">
    <location>
        <begin position="21"/>
        <end position="102"/>
    </location>
</feature>